<dbReference type="Pfam" id="PF05183">
    <property type="entry name" value="RdRP"/>
    <property type="match status" value="1"/>
</dbReference>
<dbReference type="PANTHER" id="PTHR23079">
    <property type="entry name" value="RNA-DEPENDENT RNA POLYMERASE"/>
    <property type="match status" value="1"/>
</dbReference>
<dbReference type="Proteomes" id="UP000726737">
    <property type="component" value="Unassembled WGS sequence"/>
</dbReference>
<dbReference type="Gene3D" id="3.30.70.330">
    <property type="match status" value="1"/>
</dbReference>
<dbReference type="GO" id="GO:0003723">
    <property type="term" value="F:RNA binding"/>
    <property type="evidence" value="ECO:0007669"/>
    <property type="project" value="UniProtKB-KW"/>
</dbReference>
<dbReference type="InterPro" id="IPR007855">
    <property type="entry name" value="RDRP"/>
</dbReference>
<keyword evidence="12" id="KW-1185">Reference proteome</keyword>
<evidence type="ECO:0000256" key="2">
    <source>
        <dbReference type="ARBA" id="ARBA00022484"/>
    </source>
</evidence>
<evidence type="ECO:0000256" key="8">
    <source>
        <dbReference type="RuleBase" id="RU363098"/>
    </source>
</evidence>
<gene>
    <name evidence="11" type="ORF">BG011_007879</name>
</gene>
<evidence type="ECO:0000259" key="10">
    <source>
        <dbReference type="Pfam" id="PF26253"/>
    </source>
</evidence>
<dbReference type="InterPro" id="IPR058752">
    <property type="entry name" value="RDRP_C_head"/>
</dbReference>
<organism evidence="11 12">
    <name type="scientific">Mortierella polycephala</name>
    <dbReference type="NCBI Taxonomy" id="41804"/>
    <lineage>
        <taxon>Eukaryota</taxon>
        <taxon>Fungi</taxon>
        <taxon>Fungi incertae sedis</taxon>
        <taxon>Mucoromycota</taxon>
        <taxon>Mortierellomycotina</taxon>
        <taxon>Mortierellomycetes</taxon>
        <taxon>Mortierellales</taxon>
        <taxon>Mortierellaceae</taxon>
        <taxon>Mortierella</taxon>
    </lineage>
</organism>
<keyword evidence="6" id="KW-0943">RNA-mediated gene silencing</keyword>
<reference evidence="11" key="1">
    <citation type="journal article" date="2020" name="Fungal Divers.">
        <title>Resolving the Mortierellaceae phylogeny through synthesis of multi-gene phylogenetics and phylogenomics.</title>
        <authorList>
            <person name="Vandepol N."/>
            <person name="Liber J."/>
            <person name="Desiro A."/>
            <person name="Na H."/>
            <person name="Kennedy M."/>
            <person name="Barry K."/>
            <person name="Grigoriev I.V."/>
            <person name="Miller A.N."/>
            <person name="O'Donnell K."/>
            <person name="Stajich J.E."/>
            <person name="Bonito G."/>
        </authorList>
    </citation>
    <scope>NUCLEOTIDE SEQUENCE</scope>
    <source>
        <strain evidence="11">KOD948</strain>
    </source>
</reference>
<comment type="caution">
    <text evidence="11">The sequence shown here is derived from an EMBL/GenBank/DDBJ whole genome shotgun (WGS) entry which is preliminary data.</text>
</comment>
<evidence type="ECO:0000256" key="6">
    <source>
        <dbReference type="ARBA" id="ARBA00023158"/>
    </source>
</evidence>
<dbReference type="InterPro" id="IPR012677">
    <property type="entry name" value="Nucleotide-bd_a/b_plait_sf"/>
</dbReference>
<keyword evidence="5 8" id="KW-0694">RNA-binding</keyword>
<protein>
    <recommendedName>
        <fullName evidence="8">RNA-dependent RNA polymerase</fullName>
        <ecNumber evidence="8">2.7.7.48</ecNumber>
    </recommendedName>
</protein>
<dbReference type="GO" id="GO:0003968">
    <property type="term" value="F:RNA-directed RNA polymerase activity"/>
    <property type="evidence" value="ECO:0007669"/>
    <property type="project" value="UniProtKB-KW"/>
</dbReference>
<dbReference type="PANTHER" id="PTHR23079:SF55">
    <property type="entry name" value="RNA-DIRECTED RNA POLYMERASE"/>
    <property type="match status" value="1"/>
</dbReference>
<evidence type="ECO:0000259" key="9">
    <source>
        <dbReference type="Pfam" id="PF05183"/>
    </source>
</evidence>
<dbReference type="GO" id="GO:0030422">
    <property type="term" value="P:siRNA processing"/>
    <property type="evidence" value="ECO:0007669"/>
    <property type="project" value="TreeGrafter"/>
</dbReference>
<feature type="domain" description="RDRP C-terminal head" evidence="10">
    <location>
        <begin position="959"/>
        <end position="1096"/>
    </location>
</feature>
<dbReference type="Pfam" id="PF26253">
    <property type="entry name" value="RdRP_head"/>
    <property type="match status" value="1"/>
</dbReference>
<evidence type="ECO:0000313" key="11">
    <source>
        <dbReference type="EMBL" id="KAG0251066.1"/>
    </source>
</evidence>
<evidence type="ECO:0000256" key="5">
    <source>
        <dbReference type="ARBA" id="ARBA00022884"/>
    </source>
</evidence>
<name>A0A9P6PP60_9FUNG</name>
<keyword evidence="2 8" id="KW-0696">RNA-directed RNA polymerase</keyword>
<evidence type="ECO:0000313" key="12">
    <source>
        <dbReference type="Proteomes" id="UP000726737"/>
    </source>
</evidence>
<comment type="similarity">
    <text evidence="1 8">Belongs to the RdRP family.</text>
</comment>
<dbReference type="InterPro" id="IPR057596">
    <property type="entry name" value="RDRP_core"/>
</dbReference>
<evidence type="ECO:0000256" key="3">
    <source>
        <dbReference type="ARBA" id="ARBA00022679"/>
    </source>
</evidence>
<keyword evidence="3 8" id="KW-0808">Transferase</keyword>
<comment type="catalytic activity">
    <reaction evidence="7 8">
        <text>RNA(n) + a ribonucleoside 5'-triphosphate = RNA(n+1) + diphosphate</text>
        <dbReference type="Rhea" id="RHEA:21248"/>
        <dbReference type="Rhea" id="RHEA-COMP:14527"/>
        <dbReference type="Rhea" id="RHEA-COMP:17342"/>
        <dbReference type="ChEBI" id="CHEBI:33019"/>
        <dbReference type="ChEBI" id="CHEBI:61557"/>
        <dbReference type="ChEBI" id="CHEBI:140395"/>
        <dbReference type="EC" id="2.7.7.48"/>
    </reaction>
</comment>
<keyword evidence="4 8" id="KW-0548">Nucleotidyltransferase</keyword>
<evidence type="ECO:0000256" key="7">
    <source>
        <dbReference type="ARBA" id="ARBA00048744"/>
    </source>
</evidence>
<dbReference type="EC" id="2.7.7.48" evidence="8"/>
<evidence type="ECO:0000256" key="1">
    <source>
        <dbReference type="ARBA" id="ARBA00005762"/>
    </source>
</evidence>
<proteinExistence type="inferred from homology"/>
<dbReference type="OrthoDB" id="6513042at2759"/>
<dbReference type="GO" id="GO:0031380">
    <property type="term" value="C:nuclear RNA-directed RNA polymerase complex"/>
    <property type="evidence" value="ECO:0007669"/>
    <property type="project" value="TreeGrafter"/>
</dbReference>
<dbReference type="EMBL" id="JAAAJA010000623">
    <property type="protein sequence ID" value="KAG0251066.1"/>
    <property type="molecule type" value="Genomic_DNA"/>
</dbReference>
<evidence type="ECO:0000256" key="4">
    <source>
        <dbReference type="ARBA" id="ARBA00022695"/>
    </source>
</evidence>
<accession>A0A9P6PP60</accession>
<dbReference type="AlphaFoldDB" id="A0A9P6PP60"/>
<feature type="domain" description="RDRP core" evidence="9">
    <location>
        <begin position="391"/>
        <end position="943"/>
    </location>
</feature>
<sequence>MYRTKLERDIMAREDYETMWLRINNLDDQVNASAVRQIMMKFGTVGEVTVEKSEKKALIKFDSKPYNVQGLLNASLGGRMLDLELLERKADNRFALVSAESLELGFKLAQDKYCREFTATLNVVARFQEYRRTIKLTFERPFKDTTVEYQIDMNFQDMSQGCIEVESLPERSVITIQLQFPPRFWRFDPDIGGKDPTKWSTNTCLRRVVDIPPEGSIFANKAPRTDVPLELPPIEPNPTNVSAKLGKWTVIRMVVNNRASQASLGRFVRKCKAYNLLASNPGRLTVLDSSQLVRPRLGALQSLAFDVQYLLEAALSHNYIVEYDLTAEVVKLLSGLNPLVACSIVDHIIALRKRVWNLQEYLIQEISKLTKTSLRPRIVPHQCVYLRKVLVTPTTMHLQPPTIETSNRIIRHFSYLSDYFLRVEFSDEGHNKLWSKDGSQNLNNAIYNRIFSALTSGIKIGDRTYEFLAYSASQLRDNAAWFFCPQGGDCTADSIRDWMGDFSHIKSIAKYGARMGQCFSSTRAIANLAASEVEMIDDIEHNGHNFSDGCGRLSSNLAQIIGLELEKEVTPAAFQIRLGGSKGVLVTYPNLVGRKVQIRPSMKKFDVAHYVLEVIKTSSFIPSYLNRQIINLLSALGVPDSVFMVLKNQMVRDLERVESDETTALKMLIQNWDEGGTSNMMMSMIRAGFMQREDPFLKNLLTLFKLQMLEQLSKKARIFVPKGAYLLGVCDETGVLAEGEIFVQVSSVENPNKRRIIEGKCVVVRCPCFHPGDIRVVRAVNRPALMHMYDVVAFNTKGHRGIPSMCSGGDLDGDDFTVIWDPDIVNKVKEHSPMDYAGHAAQMNDYVTIHDSKKFFVQYAVSNNLGLIAHAHLALSDKLEDGPLHGKCIRLAQLHSDAVDFPKSGKHAELTPELRPRDYPDFMEKTPDRTYRSERIIARIYRDCGRLDSFKPKDYSQSFNKDLLVEGYEEYLEDAQRCKTTYDDEVRSLMNQYGVRSELEIASGYVIAFDILTNKKEHDVRNAINISFSAIKKWFRTELEREFYSPDSKMVSPIYQTDIERKASAWYAVSYQDLGSGEPYTFAWIAWEYLCKIAMRVSASSLRPMITNGSEASVSVLTTPKVDLIPKRQMAIIQQREEPKVPKNKVRHQAGFLTVEPDVDDETLFSALGLN</sequence>